<dbReference type="EMBL" id="CP028843">
    <property type="protein sequence ID" value="AWB24839.1"/>
    <property type="molecule type" value="Genomic_DNA"/>
</dbReference>
<proteinExistence type="inferred from homology"/>
<reference evidence="4 5" key="1">
    <citation type="submission" date="2018-04" db="EMBL/GenBank/DDBJ databases">
        <title>Methylobacterium sp. PR1016A genome.</title>
        <authorList>
            <person name="Park W."/>
        </authorList>
    </citation>
    <scope>NUCLEOTIDE SEQUENCE [LARGE SCALE GENOMIC DNA]</scope>
    <source>
        <strain evidence="4 5">PR1016A</strain>
    </source>
</reference>
<evidence type="ECO:0000259" key="3">
    <source>
        <dbReference type="Pfam" id="PF05168"/>
    </source>
</evidence>
<protein>
    <submittedName>
        <fullName evidence="4">HEPN domain-containing protein</fullName>
    </submittedName>
</protein>
<name>A0A2R4WTJ5_9HYPH</name>
<feature type="region of interest" description="Disordered" evidence="2">
    <location>
        <begin position="1"/>
        <end position="58"/>
    </location>
</feature>
<dbReference type="PANTHER" id="PTHR36565">
    <property type="entry name" value="UPF0332 PROTEIN TM_1000"/>
    <property type="match status" value="1"/>
</dbReference>
<dbReference type="Pfam" id="PF05168">
    <property type="entry name" value="HEPN"/>
    <property type="match status" value="1"/>
</dbReference>
<feature type="domain" description="HEPN" evidence="3">
    <location>
        <begin position="64"/>
        <end position="178"/>
    </location>
</feature>
<dbReference type="KEGG" id="mee:DA075_11960"/>
<evidence type="ECO:0000256" key="1">
    <source>
        <dbReference type="ARBA" id="ARBA00038248"/>
    </source>
</evidence>
<keyword evidence="5" id="KW-1185">Reference proteome</keyword>
<gene>
    <name evidence="4" type="ORF">DA075_11960</name>
</gene>
<feature type="compositionally biased region" description="Basic residues" evidence="2">
    <location>
        <begin position="1"/>
        <end position="14"/>
    </location>
</feature>
<dbReference type="InterPro" id="IPR007842">
    <property type="entry name" value="HEPN_dom"/>
</dbReference>
<dbReference type="InterPro" id="IPR052226">
    <property type="entry name" value="UPF0332_toxin"/>
</dbReference>
<evidence type="ECO:0000256" key="2">
    <source>
        <dbReference type="SAM" id="MobiDB-lite"/>
    </source>
</evidence>
<accession>A0A2R4WTJ5</accession>
<dbReference type="OrthoDB" id="8162648at2"/>
<organism evidence="4 5">
    <name type="scientific">Methylobacterium currus</name>
    <dbReference type="NCBI Taxonomy" id="2051553"/>
    <lineage>
        <taxon>Bacteria</taxon>
        <taxon>Pseudomonadati</taxon>
        <taxon>Pseudomonadota</taxon>
        <taxon>Alphaproteobacteria</taxon>
        <taxon>Hyphomicrobiales</taxon>
        <taxon>Methylobacteriaceae</taxon>
        <taxon>Methylobacterium</taxon>
    </lineage>
</organism>
<dbReference type="PANTHER" id="PTHR36565:SF1">
    <property type="entry name" value="UPF0332 PROTEIN TM_1000"/>
    <property type="match status" value="1"/>
</dbReference>
<dbReference type="Proteomes" id="UP000244755">
    <property type="component" value="Chromosome 1"/>
</dbReference>
<evidence type="ECO:0000313" key="5">
    <source>
        <dbReference type="Proteomes" id="UP000244755"/>
    </source>
</evidence>
<comment type="similarity">
    <text evidence="1">Belongs to the UPF0332 family.</text>
</comment>
<dbReference type="AlphaFoldDB" id="A0A2R4WTJ5"/>
<feature type="compositionally biased region" description="Basic and acidic residues" evidence="2">
    <location>
        <begin position="47"/>
        <end position="58"/>
    </location>
</feature>
<evidence type="ECO:0000313" key="4">
    <source>
        <dbReference type="EMBL" id="AWB24839.1"/>
    </source>
</evidence>
<dbReference type="Gene3D" id="1.20.120.330">
    <property type="entry name" value="Nucleotidyltransferases domain 2"/>
    <property type="match status" value="1"/>
</dbReference>
<sequence length="198" mass="21697">MADHRRGARPRRPLLRPADRGRTRHPGPPRLAERLERSGAPPQPRPRPGDAARCPADRGRPTTELWLRAEEALAEARILLAAGRPNGAISRAYSAAFTAVRVIVTQRTGARSEELRRQAAVLKMFSEHFITPGLIDREFGRGLRHLFSDRASVDYDGPRLTAEDAGKAVDFAERLLQATKPFVAGPSGTTQSADDPPS</sequence>